<gene>
    <name evidence="2" type="ORF">A2856_01565</name>
</gene>
<dbReference type="AlphaFoldDB" id="A0A1F7TK64"/>
<reference evidence="2 3" key="1">
    <citation type="journal article" date="2016" name="Nat. Commun.">
        <title>Thousands of microbial genomes shed light on interconnected biogeochemical processes in an aquifer system.</title>
        <authorList>
            <person name="Anantharaman K."/>
            <person name="Brown C.T."/>
            <person name="Hug L.A."/>
            <person name="Sharon I."/>
            <person name="Castelle C.J."/>
            <person name="Probst A.J."/>
            <person name="Thomas B.C."/>
            <person name="Singh A."/>
            <person name="Wilkins M.J."/>
            <person name="Karaoz U."/>
            <person name="Brodie E.L."/>
            <person name="Williams K.H."/>
            <person name="Hubbard S.S."/>
            <person name="Banfield J.F."/>
        </authorList>
    </citation>
    <scope>NUCLEOTIDE SEQUENCE [LARGE SCALE GENOMIC DNA]</scope>
</reference>
<feature type="transmembrane region" description="Helical" evidence="1">
    <location>
        <begin position="299"/>
        <end position="319"/>
    </location>
</feature>
<dbReference type="STRING" id="1802385.A2856_01565"/>
<name>A0A1F7TK64_9BACT</name>
<keyword evidence="1" id="KW-0472">Membrane</keyword>
<keyword evidence="1" id="KW-0812">Transmembrane</keyword>
<accession>A0A1F7TK64</accession>
<evidence type="ECO:0000313" key="3">
    <source>
        <dbReference type="Proteomes" id="UP000177885"/>
    </source>
</evidence>
<evidence type="ECO:0000256" key="1">
    <source>
        <dbReference type="SAM" id="Phobius"/>
    </source>
</evidence>
<sequence length="520" mass="58110">MSRPIDALAAAVAKEKEREGTPPSAEVISVSETVSAAATAYESLRNTLEYDEEHLLRRNAIRRILKRRLDEEGSEAVATELLRELVWARYLPNKRVPETMGTTLSAVLRKYRPLFSAARDAQDPSRAEEWLLDVASSEVEYAISPPLADEALASFAYAELKKRAAWTAAVPEADRDLQLYIAVHRAILKSNLATLRFRMLTLYYPDWAKAGADASVVREVADSLPTVVSSVERQIRHPWSDHMFRLVRRYAVVFHLIRDVIEKQPDAMAGGDRATIDAAIDRAAKARYARWSDRLRRSVGRAVLFLLCTKTVLALVIELPYERLVLEETSYLPLVANILFHPLLLGVIGLSVSIPAKKNTARVLELCHGILGFGPDFSVPVKAPRASPGGALSFLFNLLYAAFFLITVGAITALLTALRFNPVSIAFFLFFLALVTFFGLKIRNSRRELVIVETGGGLFGTLADVLFLPIVRAGRWIALRAPRVNVFLFFFDYIVEAPFKGAIRLVEGWLAFLREKKEEI</sequence>
<evidence type="ECO:0000313" key="2">
    <source>
        <dbReference type="EMBL" id="OGL66366.1"/>
    </source>
</evidence>
<organism evidence="2 3">
    <name type="scientific">Candidatus Uhrbacteria bacterium RIFCSPHIGHO2_01_FULL_63_20</name>
    <dbReference type="NCBI Taxonomy" id="1802385"/>
    <lineage>
        <taxon>Bacteria</taxon>
        <taxon>Candidatus Uhriibacteriota</taxon>
    </lineage>
</organism>
<comment type="caution">
    <text evidence="2">The sequence shown here is derived from an EMBL/GenBank/DDBJ whole genome shotgun (WGS) entry which is preliminary data.</text>
</comment>
<feature type="transmembrane region" description="Helical" evidence="1">
    <location>
        <begin position="394"/>
        <end position="417"/>
    </location>
</feature>
<proteinExistence type="predicted"/>
<feature type="transmembrane region" description="Helical" evidence="1">
    <location>
        <begin position="449"/>
        <end position="471"/>
    </location>
</feature>
<keyword evidence="1" id="KW-1133">Transmembrane helix</keyword>
<feature type="transmembrane region" description="Helical" evidence="1">
    <location>
        <begin position="331"/>
        <end position="352"/>
    </location>
</feature>
<dbReference type="Proteomes" id="UP000177885">
    <property type="component" value="Unassembled WGS sequence"/>
</dbReference>
<protein>
    <submittedName>
        <fullName evidence="2">Uncharacterized protein</fullName>
    </submittedName>
</protein>
<feature type="transmembrane region" description="Helical" evidence="1">
    <location>
        <begin position="423"/>
        <end position="442"/>
    </location>
</feature>
<dbReference type="EMBL" id="MGDT01000007">
    <property type="protein sequence ID" value="OGL66366.1"/>
    <property type="molecule type" value="Genomic_DNA"/>
</dbReference>